<dbReference type="Pfam" id="PF03101">
    <property type="entry name" value="FAR1"/>
    <property type="match status" value="1"/>
</dbReference>
<dbReference type="GO" id="GO:0006355">
    <property type="term" value="P:regulation of DNA-templated transcription"/>
    <property type="evidence" value="ECO:0007669"/>
    <property type="project" value="InterPro"/>
</dbReference>
<dbReference type="GO" id="GO:0008270">
    <property type="term" value="F:zinc ion binding"/>
    <property type="evidence" value="ECO:0007669"/>
    <property type="project" value="UniProtKB-KW"/>
</dbReference>
<dbReference type="AlphaFoldDB" id="A0A5C7IA94"/>
<feature type="region of interest" description="Disordered" evidence="6">
    <location>
        <begin position="169"/>
        <end position="188"/>
    </location>
</feature>
<evidence type="ECO:0000256" key="6">
    <source>
        <dbReference type="SAM" id="MobiDB-lite"/>
    </source>
</evidence>
<evidence type="ECO:0000313" key="9">
    <source>
        <dbReference type="Proteomes" id="UP000323000"/>
    </source>
</evidence>
<protein>
    <recommendedName>
        <fullName evidence="7">SWIM-type domain-containing protein</fullName>
    </recommendedName>
</protein>
<reference evidence="9" key="1">
    <citation type="journal article" date="2019" name="Gigascience">
        <title>De novo genome assembly of the endangered Acer yangbiense, a plant species with extremely small populations endemic to Yunnan Province, China.</title>
        <authorList>
            <person name="Yang J."/>
            <person name="Wariss H.M."/>
            <person name="Tao L."/>
            <person name="Zhang R."/>
            <person name="Yun Q."/>
            <person name="Hollingsworth P."/>
            <person name="Dao Z."/>
            <person name="Luo G."/>
            <person name="Guo H."/>
            <person name="Ma Y."/>
            <person name="Sun W."/>
        </authorList>
    </citation>
    <scope>NUCLEOTIDE SEQUENCE [LARGE SCALE GENOMIC DNA]</scope>
    <source>
        <strain evidence="9">cv. Malutang</strain>
    </source>
</reference>
<evidence type="ECO:0000256" key="1">
    <source>
        <dbReference type="ARBA" id="ARBA00005889"/>
    </source>
</evidence>
<dbReference type="EMBL" id="VAHF01000003">
    <property type="protein sequence ID" value="TXG66097.1"/>
    <property type="molecule type" value="Genomic_DNA"/>
</dbReference>
<dbReference type="InterPro" id="IPR007527">
    <property type="entry name" value="Znf_SWIM"/>
</dbReference>
<dbReference type="InterPro" id="IPR018289">
    <property type="entry name" value="MULE_transposase_dom"/>
</dbReference>
<keyword evidence="9" id="KW-1185">Reference proteome</keyword>
<comment type="similarity">
    <text evidence="1">Belongs to the FHY3/FAR1 family.</text>
</comment>
<dbReference type="PROSITE" id="PS50966">
    <property type="entry name" value="ZF_SWIM"/>
    <property type="match status" value="1"/>
</dbReference>
<accession>A0A5C7IA94</accession>
<keyword evidence="4" id="KW-0862">Zinc</keyword>
<proteinExistence type="inferred from homology"/>
<evidence type="ECO:0000256" key="2">
    <source>
        <dbReference type="ARBA" id="ARBA00022723"/>
    </source>
</evidence>
<dbReference type="PANTHER" id="PTHR31669">
    <property type="entry name" value="PROTEIN FAR1-RELATED SEQUENCE 10-RELATED"/>
    <property type="match status" value="1"/>
</dbReference>
<dbReference type="OrthoDB" id="747268at2759"/>
<dbReference type="SMART" id="SM00575">
    <property type="entry name" value="ZnF_PMZ"/>
    <property type="match status" value="1"/>
</dbReference>
<organism evidence="8 9">
    <name type="scientific">Acer yangbiense</name>
    <dbReference type="NCBI Taxonomy" id="1000413"/>
    <lineage>
        <taxon>Eukaryota</taxon>
        <taxon>Viridiplantae</taxon>
        <taxon>Streptophyta</taxon>
        <taxon>Embryophyta</taxon>
        <taxon>Tracheophyta</taxon>
        <taxon>Spermatophyta</taxon>
        <taxon>Magnoliopsida</taxon>
        <taxon>eudicotyledons</taxon>
        <taxon>Gunneridae</taxon>
        <taxon>Pentapetalae</taxon>
        <taxon>rosids</taxon>
        <taxon>malvids</taxon>
        <taxon>Sapindales</taxon>
        <taxon>Sapindaceae</taxon>
        <taxon>Hippocastanoideae</taxon>
        <taxon>Acereae</taxon>
        <taxon>Acer</taxon>
    </lineage>
</organism>
<feature type="compositionally biased region" description="Polar residues" evidence="6">
    <location>
        <begin position="142"/>
        <end position="153"/>
    </location>
</feature>
<comment type="caution">
    <text evidence="8">The sequence shown here is derived from an EMBL/GenBank/DDBJ whole genome shotgun (WGS) entry which is preliminary data.</text>
</comment>
<keyword evidence="3 5" id="KW-0863">Zinc-finger</keyword>
<dbReference type="InterPro" id="IPR031052">
    <property type="entry name" value="FHY3/FAR1"/>
</dbReference>
<sequence>MKITSCHMLTEVVARDEGDVIKNKIIFHKLKTLILDSLSSLTNFCVENYTFEFPALEKLEVFDCTKMEIFCPGVLSTPNLNKVYYHQWRADWIWEGDLNTTIQEMYRNRTNAESSEEYGVGPSTQHQVLKNTESSEEDGAGPSTQHQVLQNTESSEEDGSGLSTQHLVLQNEESSEEDGDGPSTQRLDPSFAASLVPFPSTLKTILCSFACFSLLTPVTGVTVFQVQRNRMEEFEIEKEDECFEDIFTVNNEKEIDMSTDLKDKIEEPKPGMIFDSMEELYEYYKMYGNKTGFQVIKRTARKGYDGELEYICLTCACEGQRKSKSEKAFTTRPITKIGCKAKLSASLHNDGKWKLISVVLEHNHTLNTPSQTRYYRKNKKINAFVRRQLDVNDIAGIRTNKSFNSCVVAAGGHENLSFTEQDYRNLVKKRRQLRLGDGDAAALQKYFLKMHCDNSNFFYTIDIDEEGRLKNVLWVDARSRAAFKEFGDVVTFDTTYLTNRYDMPFAPFVGVNHHGQSTLLGCGLISNEDTETFIWLFKNWKTCMFDCAPKAIITDQDKAMQKGIEVVFPEARHRWCLWHILKKLPEKLRGYKQYESIKFAVLNAIYDSLSRDNFEENWKNFIKKYNLSDNKWLHGLYNERQRWVPAFVKDVFWAGMSTTQRSEGINAFFDGYVNSKTTLKQFVEQYENALRDKVEKERQADFASCNSHIPCISHYSMEKQFQNAYTIAKFKEFQEEMKARIHCGISLNKKSGSNLEFEVKEDVKLVETCHRVTFMVYLDVATCEVNCSCRLFEFKGVLCRHAIMALIDQEIFCVPEKYIFKRWRKDVKRCHTKVKISYVDSSNKSEGHRFDKMCTYFYDVADLAVDSDENCNEVMKVLIELKTKLQGKSNVACCSEDNGISTDFMTNDKELGGFAEEENRNILSPQQVRSKGRPPCKRKTSKIEKICRNKKEKSGKKKLDYRQTMKDSGVVESVEMVDADNKPVLKDSETQQVCHEDVSSFNVFHGGLKSPFFSVYGQQYGMHQATSSIPTLQNNLQHQLPTWGAYDATHAPLQTQNSELQVRMAHGWKANMKEEDLVGGAE</sequence>
<evidence type="ECO:0000256" key="3">
    <source>
        <dbReference type="ARBA" id="ARBA00022771"/>
    </source>
</evidence>
<dbReference type="Pfam" id="PF10551">
    <property type="entry name" value="MULE"/>
    <property type="match status" value="1"/>
</dbReference>
<gene>
    <name evidence="8" type="ORF">EZV62_007372</name>
</gene>
<keyword evidence="2" id="KW-0479">Metal-binding</keyword>
<dbReference type="Proteomes" id="UP000323000">
    <property type="component" value="Chromosome 3"/>
</dbReference>
<evidence type="ECO:0000256" key="5">
    <source>
        <dbReference type="PROSITE-ProRule" id="PRU00325"/>
    </source>
</evidence>
<dbReference type="Pfam" id="PF04434">
    <property type="entry name" value="SWIM"/>
    <property type="match status" value="1"/>
</dbReference>
<name>A0A5C7IA94_9ROSI</name>
<feature type="compositionally biased region" description="Polar residues" evidence="6">
    <location>
        <begin position="122"/>
        <end position="132"/>
    </location>
</feature>
<feature type="domain" description="SWIM-type" evidence="7">
    <location>
        <begin position="774"/>
        <end position="810"/>
    </location>
</feature>
<evidence type="ECO:0000313" key="8">
    <source>
        <dbReference type="EMBL" id="TXG66097.1"/>
    </source>
</evidence>
<dbReference type="InterPro" id="IPR006564">
    <property type="entry name" value="Znf_PMZ"/>
</dbReference>
<evidence type="ECO:0000259" key="7">
    <source>
        <dbReference type="PROSITE" id="PS50966"/>
    </source>
</evidence>
<feature type="region of interest" description="Disordered" evidence="6">
    <location>
        <begin position="113"/>
        <end position="163"/>
    </location>
</feature>
<dbReference type="PANTHER" id="PTHR31669:SF283">
    <property type="entry name" value="PROTEIN FAR1-RELATED SEQUENCE"/>
    <property type="match status" value="1"/>
</dbReference>
<evidence type="ECO:0000256" key="4">
    <source>
        <dbReference type="ARBA" id="ARBA00022833"/>
    </source>
</evidence>
<dbReference type="InterPro" id="IPR004330">
    <property type="entry name" value="FAR1_DNA_bnd_dom"/>
</dbReference>